<dbReference type="GO" id="GO:0042373">
    <property type="term" value="P:vitamin K metabolic process"/>
    <property type="evidence" value="ECO:0007669"/>
    <property type="project" value="InterPro"/>
</dbReference>
<evidence type="ECO:0000259" key="13">
    <source>
        <dbReference type="SMART" id="SM00756"/>
    </source>
</evidence>
<accession>A0AAE1KL14</accession>
<evidence type="ECO:0000256" key="5">
    <source>
        <dbReference type="ARBA" id="ARBA00022719"/>
    </source>
</evidence>
<feature type="transmembrane region" description="Helical" evidence="12">
    <location>
        <begin position="179"/>
        <end position="199"/>
    </location>
</feature>
<dbReference type="GO" id="GO:0048038">
    <property type="term" value="F:quinone binding"/>
    <property type="evidence" value="ECO:0007669"/>
    <property type="project" value="UniProtKB-KW"/>
</dbReference>
<dbReference type="InterPro" id="IPR012932">
    <property type="entry name" value="VKOR"/>
</dbReference>
<keyword evidence="10" id="KW-1015">Disulfide bond</keyword>
<dbReference type="SMART" id="SM00756">
    <property type="entry name" value="VKc"/>
    <property type="match status" value="1"/>
</dbReference>
<keyword evidence="8" id="KW-0560">Oxidoreductase</keyword>
<dbReference type="Gene3D" id="1.20.1440.130">
    <property type="entry name" value="VKOR domain"/>
    <property type="match status" value="1"/>
</dbReference>
<keyword evidence="9 12" id="KW-0472">Membrane</keyword>
<keyword evidence="4 12" id="KW-0812">Transmembrane</keyword>
<evidence type="ECO:0000256" key="9">
    <source>
        <dbReference type="ARBA" id="ARBA00023136"/>
    </source>
</evidence>
<sequence>MLKLDGAIVGPSFQAGRNWAVCKNIRSSIVVEISMTRSGKPHKLYQRVRLSMLTLTTVGIGLAVYALYVETAKEHDDNYKAMCDISASVSCSKVFTSKYGRGFGLVGSVLGEDHFLNVPNSIPGIIFYILNIIMGEVKSIGVARAQRVMLSLSNLMSLYLAYLLYFVLHDFCVVCVSTYMVNLILTILSFFRVSALQAITTGKVKLK</sequence>
<protein>
    <recommendedName>
        <fullName evidence="3">vitamin-K-epoxide reductase (warfarin-sensitive)</fullName>
        <ecNumber evidence="3">1.17.4.4</ecNumber>
    </recommendedName>
</protein>
<keyword evidence="6" id="KW-0256">Endoplasmic reticulum</keyword>
<comment type="caution">
    <text evidence="14">The sequence shown here is derived from an EMBL/GenBank/DDBJ whole genome shotgun (WGS) entry which is preliminary data.</text>
</comment>
<name>A0AAE1KL14_PETCI</name>
<feature type="transmembrane region" description="Helical" evidence="12">
    <location>
        <begin position="118"/>
        <end position="137"/>
    </location>
</feature>
<evidence type="ECO:0000256" key="1">
    <source>
        <dbReference type="ARBA" id="ARBA00004477"/>
    </source>
</evidence>
<dbReference type="InterPro" id="IPR042406">
    <property type="entry name" value="VKORC1/VKORC1L1"/>
</dbReference>
<dbReference type="EMBL" id="JAWQEG010001855">
    <property type="protein sequence ID" value="KAK3876219.1"/>
    <property type="molecule type" value="Genomic_DNA"/>
</dbReference>
<reference evidence="14" key="1">
    <citation type="submission" date="2023-10" db="EMBL/GenBank/DDBJ databases">
        <title>Genome assemblies of two species of porcelain crab, Petrolisthes cinctipes and Petrolisthes manimaculis (Anomura: Porcellanidae).</title>
        <authorList>
            <person name="Angst P."/>
        </authorList>
    </citation>
    <scope>NUCLEOTIDE SEQUENCE</scope>
    <source>
        <strain evidence="14">PB745_01</strain>
        <tissue evidence="14">Gill</tissue>
    </source>
</reference>
<evidence type="ECO:0000313" key="15">
    <source>
        <dbReference type="Proteomes" id="UP001286313"/>
    </source>
</evidence>
<gene>
    <name evidence="14" type="ORF">Pcinc_018971</name>
</gene>
<dbReference type="Pfam" id="PF07884">
    <property type="entry name" value="VKOR"/>
    <property type="match status" value="1"/>
</dbReference>
<evidence type="ECO:0000256" key="12">
    <source>
        <dbReference type="SAM" id="Phobius"/>
    </source>
</evidence>
<dbReference type="GO" id="GO:0047057">
    <property type="term" value="F:vitamin-K-epoxide reductase (warfarin-sensitive) activity"/>
    <property type="evidence" value="ECO:0007669"/>
    <property type="project" value="UniProtKB-EC"/>
</dbReference>
<keyword evidence="11" id="KW-0676">Redox-active center</keyword>
<evidence type="ECO:0000256" key="7">
    <source>
        <dbReference type="ARBA" id="ARBA00022989"/>
    </source>
</evidence>
<dbReference type="EC" id="1.17.4.4" evidence="3"/>
<evidence type="ECO:0000256" key="3">
    <source>
        <dbReference type="ARBA" id="ARBA00012278"/>
    </source>
</evidence>
<evidence type="ECO:0000256" key="6">
    <source>
        <dbReference type="ARBA" id="ARBA00022824"/>
    </source>
</evidence>
<evidence type="ECO:0000256" key="10">
    <source>
        <dbReference type="ARBA" id="ARBA00023157"/>
    </source>
</evidence>
<dbReference type="AlphaFoldDB" id="A0AAE1KL14"/>
<evidence type="ECO:0000256" key="4">
    <source>
        <dbReference type="ARBA" id="ARBA00022692"/>
    </source>
</evidence>
<comment type="subcellular location">
    <subcellularLocation>
        <location evidence="1">Endoplasmic reticulum membrane</location>
        <topology evidence="1">Multi-pass membrane protein</topology>
    </subcellularLocation>
</comment>
<feature type="transmembrane region" description="Helical" evidence="12">
    <location>
        <begin position="149"/>
        <end position="167"/>
    </location>
</feature>
<feature type="domain" description="Vitamin K epoxide reductase" evidence="13">
    <location>
        <begin position="42"/>
        <end position="193"/>
    </location>
</feature>
<dbReference type="PANTHER" id="PTHR14519:SF8">
    <property type="entry name" value="VITAMIN K EPOXIDE REDUCTASE COMPLEX SUBUNIT 1"/>
    <property type="match status" value="1"/>
</dbReference>
<keyword evidence="7 12" id="KW-1133">Transmembrane helix</keyword>
<evidence type="ECO:0000256" key="2">
    <source>
        <dbReference type="ARBA" id="ARBA00006214"/>
    </source>
</evidence>
<dbReference type="GO" id="GO:0005789">
    <property type="term" value="C:endoplasmic reticulum membrane"/>
    <property type="evidence" value="ECO:0007669"/>
    <property type="project" value="UniProtKB-SubCell"/>
</dbReference>
<keyword evidence="5" id="KW-0874">Quinone</keyword>
<keyword evidence="15" id="KW-1185">Reference proteome</keyword>
<evidence type="ECO:0000256" key="11">
    <source>
        <dbReference type="ARBA" id="ARBA00023284"/>
    </source>
</evidence>
<evidence type="ECO:0000313" key="14">
    <source>
        <dbReference type="EMBL" id="KAK3876219.1"/>
    </source>
</evidence>
<comment type="similarity">
    <text evidence="2">Belongs to the VKOR family.</text>
</comment>
<dbReference type="Proteomes" id="UP001286313">
    <property type="component" value="Unassembled WGS sequence"/>
</dbReference>
<dbReference type="PANTHER" id="PTHR14519">
    <property type="entry name" value="VITAMIN K EPOXIDE REDUCTASE COMPLEX, SUBUNIT 1"/>
    <property type="match status" value="1"/>
</dbReference>
<evidence type="ECO:0000256" key="8">
    <source>
        <dbReference type="ARBA" id="ARBA00023002"/>
    </source>
</evidence>
<dbReference type="CDD" id="cd12917">
    <property type="entry name" value="VKOR_euk"/>
    <property type="match status" value="1"/>
</dbReference>
<proteinExistence type="inferred from homology"/>
<organism evidence="14 15">
    <name type="scientific">Petrolisthes cinctipes</name>
    <name type="common">Flat porcelain crab</name>
    <dbReference type="NCBI Taxonomy" id="88211"/>
    <lineage>
        <taxon>Eukaryota</taxon>
        <taxon>Metazoa</taxon>
        <taxon>Ecdysozoa</taxon>
        <taxon>Arthropoda</taxon>
        <taxon>Crustacea</taxon>
        <taxon>Multicrustacea</taxon>
        <taxon>Malacostraca</taxon>
        <taxon>Eumalacostraca</taxon>
        <taxon>Eucarida</taxon>
        <taxon>Decapoda</taxon>
        <taxon>Pleocyemata</taxon>
        <taxon>Anomura</taxon>
        <taxon>Galatheoidea</taxon>
        <taxon>Porcellanidae</taxon>
        <taxon>Petrolisthes</taxon>
    </lineage>
</organism>
<feature type="transmembrane region" description="Helical" evidence="12">
    <location>
        <begin position="50"/>
        <end position="68"/>
    </location>
</feature>
<dbReference type="InterPro" id="IPR038354">
    <property type="entry name" value="VKOR_sf"/>
</dbReference>